<evidence type="ECO:0000313" key="4">
    <source>
        <dbReference type="EMBL" id="ABS63936.1"/>
    </source>
</evidence>
<dbReference type="Gene3D" id="1.10.357.10">
    <property type="entry name" value="Tetracycline Repressor, domain 2"/>
    <property type="match status" value="1"/>
</dbReference>
<dbReference type="SUPFAM" id="SSF46689">
    <property type="entry name" value="Homeodomain-like"/>
    <property type="match status" value="1"/>
</dbReference>
<keyword evidence="1 2" id="KW-0238">DNA-binding</keyword>
<dbReference type="GO" id="GO:0003677">
    <property type="term" value="F:DNA binding"/>
    <property type="evidence" value="ECO:0007669"/>
    <property type="project" value="UniProtKB-UniRule"/>
</dbReference>
<accession>A7HVK3</accession>
<reference evidence="4 5" key="1">
    <citation type="journal article" date="2011" name="Stand. Genomic Sci.">
        <title>Complete genome sequence of Parvibaculum lavamentivorans type strain (DS-1(T)).</title>
        <authorList>
            <person name="Schleheck D."/>
            <person name="Weiss M."/>
            <person name="Pitluck S."/>
            <person name="Bruce D."/>
            <person name="Land M.L."/>
            <person name="Han S."/>
            <person name="Saunders E."/>
            <person name="Tapia R."/>
            <person name="Detter C."/>
            <person name="Brettin T."/>
            <person name="Han J."/>
            <person name="Woyke T."/>
            <person name="Goodwin L."/>
            <person name="Pennacchio L."/>
            <person name="Nolan M."/>
            <person name="Cook A.M."/>
            <person name="Kjelleberg S."/>
            <person name="Thomas T."/>
        </authorList>
    </citation>
    <scope>NUCLEOTIDE SEQUENCE [LARGE SCALE GENOMIC DNA]</scope>
    <source>
        <strain evidence="5">DS-1 / DSM 13023 / NCIMB 13966</strain>
    </source>
</reference>
<keyword evidence="5" id="KW-1185">Reference proteome</keyword>
<dbReference type="Pfam" id="PF00440">
    <property type="entry name" value="TetR_N"/>
    <property type="match status" value="1"/>
</dbReference>
<name>A7HVK3_PARL1</name>
<dbReference type="HOGENOM" id="CLU_1466886_0_0_5"/>
<evidence type="ECO:0000259" key="3">
    <source>
        <dbReference type="PROSITE" id="PS50977"/>
    </source>
</evidence>
<sequence>MPRRSFLWVPEPRPRVRKWDREAREGRLKSAVFAAMTESRGNPLSPSEIARHAKVSKALIYKHFGSVEALVDDAILSCLDLLDLDISAESESGADTPKRLPDVAAKLHEKIQSQPELGDLIGWSLGNPDPRARQVAEAVRAFCEDLAARAGGGTEAATFLLGVVANAICQHRDDASEDTPRNIP</sequence>
<evidence type="ECO:0000313" key="5">
    <source>
        <dbReference type="Proteomes" id="UP000006377"/>
    </source>
</evidence>
<dbReference type="AlphaFoldDB" id="A7HVK3"/>
<feature type="DNA-binding region" description="H-T-H motif" evidence="2">
    <location>
        <begin position="45"/>
        <end position="64"/>
    </location>
</feature>
<dbReference type="EMBL" id="CP000774">
    <property type="protein sequence ID" value="ABS63936.1"/>
    <property type="molecule type" value="Genomic_DNA"/>
</dbReference>
<proteinExistence type="predicted"/>
<dbReference type="InterPro" id="IPR009057">
    <property type="entry name" value="Homeodomain-like_sf"/>
</dbReference>
<dbReference type="KEGG" id="pla:Plav_2322"/>
<dbReference type="OrthoDB" id="8535430at2"/>
<protein>
    <submittedName>
        <fullName evidence="4">Putative transcriptional regulator, TetR family</fullName>
    </submittedName>
</protein>
<gene>
    <name evidence="4" type="ordered locus">Plav_2322</name>
</gene>
<feature type="domain" description="HTH tetR-type" evidence="3">
    <location>
        <begin position="22"/>
        <end position="82"/>
    </location>
</feature>
<organism evidence="4 5">
    <name type="scientific">Parvibaculum lavamentivorans (strain DS-1 / DSM 13023 / NCIMB 13966)</name>
    <dbReference type="NCBI Taxonomy" id="402881"/>
    <lineage>
        <taxon>Bacteria</taxon>
        <taxon>Pseudomonadati</taxon>
        <taxon>Pseudomonadota</taxon>
        <taxon>Alphaproteobacteria</taxon>
        <taxon>Hyphomicrobiales</taxon>
        <taxon>Parvibaculaceae</taxon>
        <taxon>Parvibaculum</taxon>
    </lineage>
</organism>
<dbReference type="PROSITE" id="PS50977">
    <property type="entry name" value="HTH_TETR_2"/>
    <property type="match status" value="1"/>
</dbReference>
<dbReference type="eggNOG" id="COG1309">
    <property type="taxonomic scope" value="Bacteria"/>
</dbReference>
<dbReference type="InterPro" id="IPR001647">
    <property type="entry name" value="HTH_TetR"/>
</dbReference>
<evidence type="ECO:0000256" key="1">
    <source>
        <dbReference type="ARBA" id="ARBA00023125"/>
    </source>
</evidence>
<dbReference type="Proteomes" id="UP000006377">
    <property type="component" value="Chromosome"/>
</dbReference>
<evidence type="ECO:0000256" key="2">
    <source>
        <dbReference type="PROSITE-ProRule" id="PRU00335"/>
    </source>
</evidence>